<dbReference type="InterPro" id="IPR011659">
    <property type="entry name" value="WD40"/>
</dbReference>
<feature type="domain" description="Peptidase S9 prolyl oligopeptidase catalytic" evidence="7">
    <location>
        <begin position="462"/>
        <end position="667"/>
    </location>
</feature>
<dbReference type="GO" id="GO:0006508">
    <property type="term" value="P:proteolysis"/>
    <property type="evidence" value="ECO:0007669"/>
    <property type="project" value="UniProtKB-KW"/>
</dbReference>
<keyword evidence="4" id="KW-0378">Hydrolase</keyword>
<dbReference type="PANTHER" id="PTHR42776:SF13">
    <property type="entry name" value="DIPEPTIDYL-PEPTIDASE 5"/>
    <property type="match status" value="1"/>
</dbReference>
<dbReference type="PANTHER" id="PTHR42776">
    <property type="entry name" value="SERINE PEPTIDASE S9 FAMILY MEMBER"/>
    <property type="match status" value="1"/>
</dbReference>
<keyword evidence="9" id="KW-1185">Reference proteome</keyword>
<dbReference type="AlphaFoldDB" id="A0A4R6VSK7"/>
<feature type="region of interest" description="Disordered" evidence="6">
    <location>
        <begin position="57"/>
        <end position="110"/>
    </location>
</feature>
<sequence>MPWSDGRVSTFDDLDAFAATRRCAGLALSPDGSRLVSTVSELAADGKKYGTSLWELDPAGERAPRRLTRSSTGESSAAFTPDGDLLFTSRRADPAAEKPTEDRTGLWLLPAGGGEARPVAERPGGVSGFAVARDAGTLALVTPKPVVGDAEEQREARETAGVSARLHTEFPVRFWDHDLGPGRAHLQRCAPPDPADPDAGYGEPEHVAPGRDERLGGSAISPDGRTVAVVVDVPDPADPASWRRRLELHTDGDDGAGTVVVGDEPGADHEAPTITPDGRWLLWVRERHPRPGRGMAHTLKARSLVDGAERDVLPEEAWQVRGVTGAPAGDVVYVVVDELGHGPVLRVSITDGSVTRLTATGTYTDVVAAADGSALYALRSAVDAPPTPVRLDPAAADQQPVALRGVTTIDPLPGTLTEVHATAADGTPLRSWLVLPGGASAATSAPLVLWIHGGPLSSWNAWSWRWNPWLMAARGWAVLLPDPRLSTGYGQEFLDPATGAWGDLPYTDLMTATDATLARDDVDATRVAAMGGSFGGYMANWIAGHTDRFAAIVTHASIWHLDGFVGTTDASFHWRREWGDPLDERDRYDAHSPHRHIKAITTPTLVIHGDKDYRVPISEGLRLWYDLQRSGVESQFLYFPDENHWVLQPGDAKLWYRTVWAFLDHHVLGAAYERPALV</sequence>
<evidence type="ECO:0000259" key="7">
    <source>
        <dbReference type="Pfam" id="PF00326"/>
    </source>
</evidence>
<dbReference type="GO" id="GO:0004177">
    <property type="term" value="F:aminopeptidase activity"/>
    <property type="evidence" value="ECO:0007669"/>
    <property type="project" value="UniProtKB-KW"/>
</dbReference>
<dbReference type="SUPFAM" id="SSF82171">
    <property type="entry name" value="DPP6 N-terminal domain-like"/>
    <property type="match status" value="1"/>
</dbReference>
<dbReference type="InterPro" id="IPR029058">
    <property type="entry name" value="AB_hydrolase_fold"/>
</dbReference>
<accession>A0A4R6VSK7</accession>
<dbReference type="EMBL" id="SNYO01000001">
    <property type="protein sequence ID" value="TDQ65606.1"/>
    <property type="molecule type" value="Genomic_DNA"/>
</dbReference>
<comment type="similarity">
    <text evidence="1">Belongs to the peptidase S9C family.</text>
</comment>
<dbReference type="InterPro" id="IPR011042">
    <property type="entry name" value="6-blade_b-propeller_TolB-like"/>
</dbReference>
<evidence type="ECO:0000256" key="6">
    <source>
        <dbReference type="SAM" id="MobiDB-lite"/>
    </source>
</evidence>
<organism evidence="8 9">
    <name type="scientific">Actinomycetospora succinea</name>
    <dbReference type="NCBI Taxonomy" id="663603"/>
    <lineage>
        <taxon>Bacteria</taxon>
        <taxon>Bacillati</taxon>
        <taxon>Actinomycetota</taxon>
        <taxon>Actinomycetes</taxon>
        <taxon>Pseudonocardiales</taxon>
        <taxon>Pseudonocardiaceae</taxon>
        <taxon>Actinomycetospora</taxon>
    </lineage>
</organism>
<protein>
    <submittedName>
        <fullName evidence="8">Dipeptidyl aminopeptidase/acylaminoacyl peptidase</fullName>
    </submittedName>
</protein>
<keyword evidence="3" id="KW-0732">Signal</keyword>
<feature type="compositionally biased region" description="Basic and acidic residues" evidence="6">
    <location>
        <begin position="90"/>
        <end position="104"/>
    </location>
</feature>
<keyword evidence="8" id="KW-0031">Aminopeptidase</keyword>
<comment type="caution">
    <text evidence="8">The sequence shown here is derived from an EMBL/GenBank/DDBJ whole genome shotgun (WGS) entry which is preliminary data.</text>
</comment>
<dbReference type="Pfam" id="PF07676">
    <property type="entry name" value="PD40"/>
    <property type="match status" value="1"/>
</dbReference>
<feature type="compositionally biased region" description="Basic and acidic residues" evidence="6">
    <location>
        <begin position="203"/>
        <end position="215"/>
    </location>
</feature>
<reference evidence="8 9" key="1">
    <citation type="submission" date="2019-03" db="EMBL/GenBank/DDBJ databases">
        <title>Genomic Encyclopedia of Type Strains, Phase IV (KMG-IV): sequencing the most valuable type-strain genomes for metagenomic binning, comparative biology and taxonomic classification.</title>
        <authorList>
            <person name="Goeker M."/>
        </authorList>
    </citation>
    <scope>NUCLEOTIDE SEQUENCE [LARGE SCALE GENOMIC DNA]</scope>
    <source>
        <strain evidence="8 9">DSM 45775</strain>
    </source>
</reference>
<dbReference type="FunFam" id="3.40.50.1820:FF:000028">
    <property type="entry name" value="S9 family peptidase"/>
    <property type="match status" value="1"/>
</dbReference>
<evidence type="ECO:0000256" key="5">
    <source>
        <dbReference type="ARBA" id="ARBA00022825"/>
    </source>
</evidence>
<dbReference type="InterPro" id="IPR001375">
    <property type="entry name" value="Peptidase_S9_cat"/>
</dbReference>
<dbReference type="GO" id="GO:0004252">
    <property type="term" value="F:serine-type endopeptidase activity"/>
    <property type="evidence" value="ECO:0007669"/>
    <property type="project" value="TreeGrafter"/>
</dbReference>
<evidence type="ECO:0000256" key="2">
    <source>
        <dbReference type="ARBA" id="ARBA00022670"/>
    </source>
</evidence>
<feature type="compositionally biased region" description="Polar residues" evidence="6">
    <location>
        <begin position="69"/>
        <end position="78"/>
    </location>
</feature>
<evidence type="ECO:0000313" key="9">
    <source>
        <dbReference type="Proteomes" id="UP000295705"/>
    </source>
</evidence>
<proteinExistence type="inferred from homology"/>
<dbReference type="Proteomes" id="UP000295705">
    <property type="component" value="Unassembled WGS sequence"/>
</dbReference>
<keyword evidence="5" id="KW-0720">Serine protease</keyword>
<dbReference type="Pfam" id="PF00326">
    <property type="entry name" value="Peptidase_S9"/>
    <property type="match status" value="1"/>
</dbReference>
<name>A0A4R6VSK7_9PSEU</name>
<dbReference type="Gene3D" id="2.120.10.30">
    <property type="entry name" value="TolB, C-terminal domain"/>
    <property type="match status" value="2"/>
</dbReference>
<gene>
    <name evidence="8" type="ORF">EV188_101858</name>
</gene>
<evidence type="ECO:0000256" key="1">
    <source>
        <dbReference type="ARBA" id="ARBA00010040"/>
    </source>
</evidence>
<dbReference type="Gene3D" id="3.40.50.1820">
    <property type="entry name" value="alpha/beta hydrolase"/>
    <property type="match status" value="1"/>
</dbReference>
<evidence type="ECO:0000256" key="3">
    <source>
        <dbReference type="ARBA" id="ARBA00022729"/>
    </source>
</evidence>
<evidence type="ECO:0000313" key="8">
    <source>
        <dbReference type="EMBL" id="TDQ65606.1"/>
    </source>
</evidence>
<evidence type="ECO:0000256" key="4">
    <source>
        <dbReference type="ARBA" id="ARBA00022801"/>
    </source>
</evidence>
<keyword evidence="2" id="KW-0645">Protease</keyword>
<dbReference type="SUPFAM" id="SSF53474">
    <property type="entry name" value="alpha/beta-Hydrolases"/>
    <property type="match status" value="1"/>
</dbReference>
<feature type="region of interest" description="Disordered" evidence="6">
    <location>
        <begin position="186"/>
        <end position="221"/>
    </location>
</feature>